<comment type="caution">
    <text evidence="1">The sequence shown here is derived from an EMBL/GenBank/DDBJ whole genome shotgun (WGS) entry which is preliminary data.</text>
</comment>
<dbReference type="AlphaFoldDB" id="A0A194AGF2"/>
<sequence>MIQKDLITYLIWHQTKEQKPGQYLLKDDWQAHQALSGAGPDSGGVTSTTVMVY</sequence>
<dbReference type="Proteomes" id="UP000095200">
    <property type="component" value="Unassembled WGS sequence"/>
</dbReference>
<dbReference type="EMBL" id="BDFE01000017">
    <property type="protein sequence ID" value="GAU09152.1"/>
    <property type="molecule type" value="Genomic_DNA"/>
</dbReference>
<evidence type="ECO:0000313" key="1">
    <source>
        <dbReference type="EMBL" id="GAU09152.1"/>
    </source>
</evidence>
<accession>A0A194AGF2</accession>
<protein>
    <submittedName>
        <fullName evidence="1">Uncharacterized protein</fullName>
    </submittedName>
</protein>
<reference evidence="2" key="1">
    <citation type="submission" date="2016-06" db="EMBL/GenBank/DDBJ databases">
        <title>Draft genome sequence of Desulfoplanes formicivorans strain Pf12B.</title>
        <authorList>
            <person name="Watanabe M."/>
            <person name="Kojima H."/>
            <person name="Fukui M."/>
        </authorList>
    </citation>
    <scope>NUCLEOTIDE SEQUENCE [LARGE SCALE GENOMIC DNA]</scope>
    <source>
        <strain evidence="2">Pf12B</strain>
    </source>
</reference>
<proteinExistence type="predicted"/>
<name>A0A194AGF2_9BACT</name>
<evidence type="ECO:0000313" key="2">
    <source>
        <dbReference type="Proteomes" id="UP000095200"/>
    </source>
</evidence>
<gene>
    <name evidence="1" type="ORF">DPF_1872</name>
</gene>
<keyword evidence="2" id="KW-1185">Reference proteome</keyword>
<organism evidence="1 2">
    <name type="scientific">Desulfoplanes formicivorans</name>
    <dbReference type="NCBI Taxonomy" id="1592317"/>
    <lineage>
        <taxon>Bacteria</taxon>
        <taxon>Pseudomonadati</taxon>
        <taxon>Thermodesulfobacteriota</taxon>
        <taxon>Desulfovibrionia</taxon>
        <taxon>Desulfovibrionales</taxon>
        <taxon>Desulfoplanaceae</taxon>
        <taxon>Desulfoplanes</taxon>
    </lineage>
</organism>